<proteinExistence type="predicted"/>
<sequence>MRVIEVNMEWRRNEGAGETGDPLENPPTNGIVRQDSHLRNNSLRETANSHTCVHSKLHTTKANATGEWRLHIQHKLEGLGSRQWLLTSIGYSRRLVRRRSGVLEALGSNPGCAHNRPSPVRQSTVRQLKATHNSPSSVDPSGRKMFSVTTLQHELSRPETNVFVERRPDTHVSEGSVVSRYWVVTSAEKMGTVPLTVRELPQRAVAIQVQAQFPHPRRRVQTFGQLLRPDSTMHVVESGHPMRVKRGEYAVAPECKGGGNGRYPRKPADQRHRPARFPRVKIRERPLPGIEPGSPR</sequence>
<feature type="region of interest" description="Disordered" evidence="1">
    <location>
        <begin position="250"/>
        <end position="296"/>
    </location>
</feature>
<protein>
    <submittedName>
        <fullName evidence="2">Uncharacterized protein</fullName>
    </submittedName>
</protein>
<accession>A0ABQ9GE37</accession>
<gene>
    <name evidence="2" type="ORF">PR048_029683</name>
</gene>
<evidence type="ECO:0000313" key="3">
    <source>
        <dbReference type="Proteomes" id="UP001159363"/>
    </source>
</evidence>
<keyword evidence="3" id="KW-1185">Reference proteome</keyword>
<name>A0ABQ9GE37_9NEOP</name>
<evidence type="ECO:0000313" key="2">
    <source>
        <dbReference type="EMBL" id="KAJ8870660.1"/>
    </source>
</evidence>
<comment type="caution">
    <text evidence="2">The sequence shown here is derived from an EMBL/GenBank/DDBJ whole genome shotgun (WGS) entry which is preliminary data.</text>
</comment>
<dbReference type="EMBL" id="JARBHB010000013">
    <property type="protein sequence ID" value="KAJ8870660.1"/>
    <property type="molecule type" value="Genomic_DNA"/>
</dbReference>
<evidence type="ECO:0000256" key="1">
    <source>
        <dbReference type="SAM" id="MobiDB-lite"/>
    </source>
</evidence>
<reference evidence="2 3" key="1">
    <citation type="submission" date="2023-02" db="EMBL/GenBank/DDBJ databases">
        <title>LHISI_Scaffold_Assembly.</title>
        <authorList>
            <person name="Stuart O.P."/>
            <person name="Cleave R."/>
            <person name="Magrath M.J.L."/>
            <person name="Mikheyev A.S."/>
        </authorList>
    </citation>
    <scope>NUCLEOTIDE SEQUENCE [LARGE SCALE GENOMIC DNA]</scope>
    <source>
        <strain evidence="2">Daus_M_001</strain>
        <tissue evidence="2">Leg muscle</tissue>
    </source>
</reference>
<organism evidence="2 3">
    <name type="scientific">Dryococelus australis</name>
    <dbReference type="NCBI Taxonomy" id="614101"/>
    <lineage>
        <taxon>Eukaryota</taxon>
        <taxon>Metazoa</taxon>
        <taxon>Ecdysozoa</taxon>
        <taxon>Arthropoda</taxon>
        <taxon>Hexapoda</taxon>
        <taxon>Insecta</taxon>
        <taxon>Pterygota</taxon>
        <taxon>Neoptera</taxon>
        <taxon>Polyneoptera</taxon>
        <taxon>Phasmatodea</taxon>
        <taxon>Verophasmatodea</taxon>
        <taxon>Anareolatae</taxon>
        <taxon>Phasmatidae</taxon>
        <taxon>Eurycanthinae</taxon>
        <taxon>Dryococelus</taxon>
    </lineage>
</organism>
<dbReference type="Proteomes" id="UP001159363">
    <property type="component" value="Chromosome 12"/>
</dbReference>